<dbReference type="PROSITE" id="PS50943">
    <property type="entry name" value="HTH_CROC1"/>
    <property type="match status" value="1"/>
</dbReference>
<dbReference type="OrthoDB" id="3213425at2"/>
<dbReference type="SUPFAM" id="SSF47413">
    <property type="entry name" value="lambda repressor-like DNA-binding domains"/>
    <property type="match status" value="1"/>
</dbReference>
<name>A0A660C3Z9_9PSEU</name>
<accession>A0A660C3Z9</accession>
<comment type="caution">
    <text evidence="2">The sequence shown here is derived from an EMBL/GenBank/DDBJ whole genome shotgun (WGS) entry which is preliminary data.</text>
</comment>
<dbReference type="GO" id="GO:0003677">
    <property type="term" value="F:DNA binding"/>
    <property type="evidence" value="ECO:0007669"/>
    <property type="project" value="InterPro"/>
</dbReference>
<gene>
    <name evidence="2" type="ORF">JD82_00086</name>
</gene>
<dbReference type="Gene3D" id="1.10.260.40">
    <property type="entry name" value="lambda repressor-like DNA-binding domains"/>
    <property type="match status" value="1"/>
</dbReference>
<dbReference type="EMBL" id="VLJV01000001">
    <property type="protein sequence ID" value="TWH18270.1"/>
    <property type="molecule type" value="Genomic_DNA"/>
</dbReference>
<dbReference type="Pfam" id="PF13560">
    <property type="entry name" value="HTH_31"/>
    <property type="match status" value="1"/>
</dbReference>
<evidence type="ECO:0000313" key="2">
    <source>
        <dbReference type="EMBL" id="TWH18270.1"/>
    </source>
</evidence>
<dbReference type="AlphaFoldDB" id="A0A660C3Z9"/>
<dbReference type="InterPro" id="IPR001387">
    <property type="entry name" value="Cro/C1-type_HTH"/>
</dbReference>
<keyword evidence="3" id="KW-1185">Reference proteome</keyword>
<evidence type="ECO:0000313" key="3">
    <source>
        <dbReference type="Proteomes" id="UP000317303"/>
    </source>
</evidence>
<protein>
    <submittedName>
        <fullName evidence="2">Transcriptional regulator with XRE-family HTH domain</fullName>
    </submittedName>
</protein>
<dbReference type="InterPro" id="IPR010982">
    <property type="entry name" value="Lambda_DNA-bd_dom_sf"/>
</dbReference>
<dbReference type="Proteomes" id="UP000317303">
    <property type="component" value="Unassembled WGS sequence"/>
</dbReference>
<dbReference type="SMART" id="SM00530">
    <property type="entry name" value="HTH_XRE"/>
    <property type="match status" value="1"/>
</dbReference>
<dbReference type="RefSeq" id="WP_030533197.1">
    <property type="nucleotide sequence ID" value="NZ_JOIJ01000012.1"/>
</dbReference>
<reference evidence="2 3" key="1">
    <citation type="submission" date="2019-07" db="EMBL/GenBank/DDBJ databases">
        <title>R&amp;d 2014.</title>
        <authorList>
            <person name="Klenk H.-P."/>
        </authorList>
    </citation>
    <scope>NUCLEOTIDE SEQUENCE [LARGE SCALE GENOMIC DNA]</scope>
    <source>
        <strain evidence="2 3">DSM 43194</strain>
    </source>
</reference>
<sequence length="332" mass="36087">MSETFGQRLRRLRCAAGLSQSQLARLVPISQSSLSRSESDTQAVDDQAVAARLDELLGAAGTLRALAYPNAAELVLTDDDRERIARHLEHPSRIDGGTVTALGDLLAAQRRLDDVLGPEIIIPGSISQMEILRGLLPHARGPHRAALAEVVAEYVQFIGWLYAETRADERAVALLGQAEELADEAGSGELAAQAANFRGYVARQRGNARGVVRWFLAEHHTPGAHVAQRVGAAAQAAHGYARLGERDEALRLMDVAGRLLDEAARLDPPRTAYWLTPTFHRLNFGLTHLALADHATAADHFAAGFAGLPEDQQRAEWTAEYRLAWDAAREAR</sequence>
<feature type="domain" description="HTH cro/C1-type" evidence="1">
    <location>
        <begin position="9"/>
        <end position="63"/>
    </location>
</feature>
<dbReference type="CDD" id="cd00093">
    <property type="entry name" value="HTH_XRE"/>
    <property type="match status" value="1"/>
</dbReference>
<proteinExistence type="predicted"/>
<organism evidence="2 3">
    <name type="scientific">Prauserella rugosa</name>
    <dbReference type="NCBI Taxonomy" id="43354"/>
    <lineage>
        <taxon>Bacteria</taxon>
        <taxon>Bacillati</taxon>
        <taxon>Actinomycetota</taxon>
        <taxon>Actinomycetes</taxon>
        <taxon>Pseudonocardiales</taxon>
        <taxon>Pseudonocardiaceae</taxon>
        <taxon>Prauserella</taxon>
    </lineage>
</organism>
<evidence type="ECO:0000259" key="1">
    <source>
        <dbReference type="PROSITE" id="PS50943"/>
    </source>
</evidence>